<protein>
    <submittedName>
        <fullName evidence="2">Uncharacterized protein</fullName>
    </submittedName>
</protein>
<keyword evidence="3" id="KW-1185">Reference proteome</keyword>
<accession>A0A2T2NC01</accession>
<organism evidence="2 3">
    <name type="scientific">Corynespora cassiicola Philippines</name>
    <dbReference type="NCBI Taxonomy" id="1448308"/>
    <lineage>
        <taxon>Eukaryota</taxon>
        <taxon>Fungi</taxon>
        <taxon>Dikarya</taxon>
        <taxon>Ascomycota</taxon>
        <taxon>Pezizomycotina</taxon>
        <taxon>Dothideomycetes</taxon>
        <taxon>Pleosporomycetidae</taxon>
        <taxon>Pleosporales</taxon>
        <taxon>Corynesporascaceae</taxon>
        <taxon>Corynespora</taxon>
    </lineage>
</organism>
<dbReference type="Proteomes" id="UP000240883">
    <property type="component" value="Unassembled WGS sequence"/>
</dbReference>
<sequence>MHTVTIFSALIGLSRSIPLSQVNPSSPLVELPIILSSTPNSATAGVAATSQFAGSTETIQLKEIPIPAFKVGQAMLANGFELRTDVSLDGTLLAFPITIHKVGGAQVPAGHQGDITLGPITLPSMSVNFAGLTKSIGFRADSTIGNIKISPPALGPAKRLVNFMDEFVDVGVKTGDVVSQKKPVNNKVATRQVNFWDEFIDIGIEIGNIIINPPRRMARAIELSGVEVTVHINGTAVSVSMSG</sequence>
<name>A0A2T2NC01_CORCC</name>
<feature type="chain" id="PRO_5015647090" evidence="1">
    <location>
        <begin position="17"/>
        <end position="243"/>
    </location>
</feature>
<keyword evidence="1" id="KW-0732">Signal</keyword>
<evidence type="ECO:0000313" key="2">
    <source>
        <dbReference type="EMBL" id="PSN62568.1"/>
    </source>
</evidence>
<reference evidence="2 3" key="1">
    <citation type="journal article" date="2018" name="Front. Microbiol.">
        <title>Genome-Wide Analysis of Corynespora cassiicola Leaf Fall Disease Putative Effectors.</title>
        <authorList>
            <person name="Lopez D."/>
            <person name="Ribeiro S."/>
            <person name="Label P."/>
            <person name="Fumanal B."/>
            <person name="Venisse J.S."/>
            <person name="Kohler A."/>
            <person name="de Oliveira R.R."/>
            <person name="Labutti K."/>
            <person name="Lipzen A."/>
            <person name="Lail K."/>
            <person name="Bauer D."/>
            <person name="Ohm R.A."/>
            <person name="Barry K.W."/>
            <person name="Spatafora J."/>
            <person name="Grigoriev I.V."/>
            <person name="Martin F.M."/>
            <person name="Pujade-Renaud V."/>
        </authorList>
    </citation>
    <scope>NUCLEOTIDE SEQUENCE [LARGE SCALE GENOMIC DNA]</scope>
    <source>
        <strain evidence="2 3">Philippines</strain>
    </source>
</reference>
<dbReference type="OrthoDB" id="3798344at2759"/>
<proteinExistence type="predicted"/>
<feature type="signal peptide" evidence="1">
    <location>
        <begin position="1"/>
        <end position="16"/>
    </location>
</feature>
<dbReference type="EMBL" id="KZ678141">
    <property type="protein sequence ID" value="PSN62568.1"/>
    <property type="molecule type" value="Genomic_DNA"/>
</dbReference>
<dbReference type="AlphaFoldDB" id="A0A2T2NC01"/>
<gene>
    <name evidence="2" type="ORF">BS50DRAFT_649631</name>
</gene>
<evidence type="ECO:0000256" key="1">
    <source>
        <dbReference type="SAM" id="SignalP"/>
    </source>
</evidence>
<evidence type="ECO:0000313" key="3">
    <source>
        <dbReference type="Proteomes" id="UP000240883"/>
    </source>
</evidence>